<feature type="chain" id="PRO_5012214930" description="Extracellular membrane protein CFEM domain-containing protein" evidence="2">
    <location>
        <begin position="18"/>
        <end position="237"/>
    </location>
</feature>
<evidence type="ECO:0000313" key="4">
    <source>
        <dbReference type="Proteomes" id="UP000193467"/>
    </source>
</evidence>
<dbReference type="Proteomes" id="UP000193467">
    <property type="component" value="Unassembled WGS sequence"/>
</dbReference>
<proteinExistence type="predicted"/>
<dbReference type="InParanoid" id="A0A1Y2FY18"/>
<protein>
    <recommendedName>
        <fullName evidence="5">Extracellular membrane protein CFEM domain-containing protein</fullName>
    </recommendedName>
</protein>
<keyword evidence="4" id="KW-1185">Reference proteome</keyword>
<dbReference type="EMBL" id="MCGR01000012">
    <property type="protein sequence ID" value="ORY88076.1"/>
    <property type="molecule type" value="Genomic_DNA"/>
</dbReference>
<evidence type="ECO:0000256" key="2">
    <source>
        <dbReference type="SAM" id="SignalP"/>
    </source>
</evidence>
<name>A0A1Y2FY18_9BASI</name>
<keyword evidence="2" id="KW-0732">Signal</keyword>
<gene>
    <name evidence="3" type="ORF">BCR35DRAFT_324401</name>
</gene>
<feature type="signal peptide" evidence="2">
    <location>
        <begin position="1"/>
        <end position="17"/>
    </location>
</feature>
<dbReference type="AlphaFoldDB" id="A0A1Y2FY18"/>
<feature type="compositionally biased region" description="Low complexity" evidence="1">
    <location>
        <begin position="154"/>
        <end position="163"/>
    </location>
</feature>
<evidence type="ECO:0000313" key="3">
    <source>
        <dbReference type="EMBL" id="ORY88076.1"/>
    </source>
</evidence>
<organism evidence="3 4">
    <name type="scientific">Leucosporidium creatinivorum</name>
    <dbReference type="NCBI Taxonomy" id="106004"/>
    <lineage>
        <taxon>Eukaryota</taxon>
        <taxon>Fungi</taxon>
        <taxon>Dikarya</taxon>
        <taxon>Basidiomycota</taxon>
        <taxon>Pucciniomycotina</taxon>
        <taxon>Microbotryomycetes</taxon>
        <taxon>Leucosporidiales</taxon>
        <taxon>Leucosporidium</taxon>
    </lineage>
</organism>
<comment type="caution">
    <text evidence="3">The sequence shown here is derived from an EMBL/GenBank/DDBJ whole genome shotgun (WGS) entry which is preliminary data.</text>
</comment>
<feature type="region of interest" description="Disordered" evidence="1">
    <location>
        <begin position="136"/>
        <end position="163"/>
    </location>
</feature>
<reference evidence="3 4" key="1">
    <citation type="submission" date="2016-07" db="EMBL/GenBank/DDBJ databases">
        <title>Pervasive Adenine N6-methylation of Active Genes in Fungi.</title>
        <authorList>
            <consortium name="DOE Joint Genome Institute"/>
            <person name="Mondo S.J."/>
            <person name="Dannebaum R.O."/>
            <person name="Kuo R.C."/>
            <person name="Labutti K."/>
            <person name="Haridas S."/>
            <person name="Kuo A."/>
            <person name="Salamov A."/>
            <person name="Ahrendt S.R."/>
            <person name="Lipzen A."/>
            <person name="Sullivan W."/>
            <person name="Andreopoulos W.B."/>
            <person name="Clum A."/>
            <person name="Lindquist E."/>
            <person name="Daum C."/>
            <person name="Ramamoorthy G.K."/>
            <person name="Gryganskyi A."/>
            <person name="Culley D."/>
            <person name="Magnuson J.K."/>
            <person name="James T.Y."/>
            <person name="O'Malley M.A."/>
            <person name="Stajich J.E."/>
            <person name="Spatafora J.W."/>
            <person name="Visel A."/>
            <person name="Grigoriev I.V."/>
        </authorList>
    </citation>
    <scope>NUCLEOTIDE SEQUENCE [LARGE SCALE GENOMIC DNA]</scope>
    <source>
        <strain evidence="3 4">62-1032</strain>
    </source>
</reference>
<evidence type="ECO:0008006" key="5">
    <source>
        <dbReference type="Google" id="ProtNLM"/>
    </source>
</evidence>
<accession>A0A1Y2FY18</accession>
<evidence type="ECO:0000256" key="1">
    <source>
        <dbReference type="SAM" id="MobiDB-lite"/>
    </source>
</evidence>
<sequence length="237" mass="24249">MIYTLLLFFSLAALGVAGPQQGSDTIGFTVSNAFEAGDLTKRQDASGAINGLTNLLSRAVNAVSSGGQCSSECTPWSNDMQSCAVLRSNEEIGQCACGSQPITDMEPCGACFNAQTDVSKFQNLCSNLTGETGAGGATSLGGSSSTVPFETGDPFASSAASPSTTGTSFALGVGGNSGSTLATALGTASITAGDLGRARTTANPLDPPRRRCFAHQLARQRRNGQLAYLDGRGQQWR</sequence>